<accession>A0A916W444</accession>
<name>A0A916W444_9HYPH</name>
<evidence type="ECO:0000313" key="2">
    <source>
        <dbReference type="Proteomes" id="UP000636264"/>
    </source>
</evidence>
<dbReference type="InterPro" id="IPR016537">
    <property type="entry name" value="UCP008159_ABC"/>
</dbReference>
<reference evidence="1" key="2">
    <citation type="submission" date="2020-09" db="EMBL/GenBank/DDBJ databases">
        <authorList>
            <person name="Sun Q."/>
            <person name="Zhou Y."/>
        </authorList>
    </citation>
    <scope>NUCLEOTIDE SEQUENCE</scope>
    <source>
        <strain evidence="1">CGMCC 1.15320</strain>
    </source>
</reference>
<keyword evidence="2" id="KW-1185">Reference proteome</keyword>
<reference evidence="1" key="1">
    <citation type="journal article" date="2014" name="Int. J. Syst. Evol. Microbiol.">
        <title>Complete genome sequence of Corynebacterium casei LMG S-19264T (=DSM 44701T), isolated from a smear-ripened cheese.</title>
        <authorList>
            <consortium name="US DOE Joint Genome Institute (JGI-PGF)"/>
            <person name="Walter F."/>
            <person name="Albersmeier A."/>
            <person name="Kalinowski J."/>
            <person name="Ruckert C."/>
        </authorList>
    </citation>
    <scope>NUCLEOTIDE SEQUENCE</scope>
    <source>
        <strain evidence="1">CGMCC 1.15320</strain>
    </source>
</reference>
<gene>
    <name evidence="1" type="ORF">GCM10011385_17440</name>
</gene>
<dbReference type="EMBL" id="BMIF01000004">
    <property type="protein sequence ID" value="GGA64124.1"/>
    <property type="molecule type" value="Genomic_DNA"/>
</dbReference>
<dbReference type="InterPro" id="IPR010412">
    <property type="entry name" value="DUF1007"/>
</dbReference>
<dbReference type="Pfam" id="PF06226">
    <property type="entry name" value="DUF1007"/>
    <property type="match status" value="1"/>
</dbReference>
<dbReference type="PIRSF" id="PIRSF008159">
    <property type="entry name" value="UCP008159_ABC"/>
    <property type="match status" value="1"/>
</dbReference>
<protein>
    <recommendedName>
        <fullName evidence="3">ABC transporter substrate-binding protein</fullName>
    </recommendedName>
</protein>
<organism evidence="1 2">
    <name type="scientific">Nitratireductor aestuarii</name>
    <dbReference type="NCBI Taxonomy" id="1735103"/>
    <lineage>
        <taxon>Bacteria</taxon>
        <taxon>Pseudomonadati</taxon>
        <taxon>Pseudomonadota</taxon>
        <taxon>Alphaproteobacteria</taxon>
        <taxon>Hyphomicrobiales</taxon>
        <taxon>Phyllobacteriaceae</taxon>
        <taxon>Nitratireductor</taxon>
    </lineage>
</organism>
<evidence type="ECO:0000313" key="1">
    <source>
        <dbReference type="EMBL" id="GGA64124.1"/>
    </source>
</evidence>
<dbReference type="Proteomes" id="UP000636264">
    <property type="component" value="Unassembled WGS sequence"/>
</dbReference>
<proteinExistence type="predicted"/>
<dbReference type="AlphaFoldDB" id="A0A916W444"/>
<sequence length="218" mass="24601">MKRTKPYLFAGTMMLTALAHEARAHPHVFAEARLDVIVNGDGGVEALRHVWRFDDMFSSTVLVDFDQNKDLKLDAEELKEVGSVVHESLADFNYFQIVMSNGNEVEMEAPPEMMADFTDENQLILLFESKPKEELLLKGTTSFGIYDPTFYTALEFPDDDHLQVENLPQGCKLAVIRPDPDEAIAQNQDMLTPDFFEDASNNDMGKIFATRLEVTCEG</sequence>
<evidence type="ECO:0008006" key="3">
    <source>
        <dbReference type="Google" id="ProtNLM"/>
    </source>
</evidence>
<comment type="caution">
    <text evidence="1">The sequence shown here is derived from an EMBL/GenBank/DDBJ whole genome shotgun (WGS) entry which is preliminary data.</text>
</comment>